<evidence type="ECO:0000313" key="2">
    <source>
        <dbReference type="EMBL" id="EJK60729.1"/>
    </source>
</evidence>
<reference evidence="2 3" key="1">
    <citation type="journal article" date="2012" name="Genome Biol.">
        <title>Genome and low-iron response of an oceanic diatom adapted to chronic iron limitation.</title>
        <authorList>
            <person name="Lommer M."/>
            <person name="Specht M."/>
            <person name="Roy A.S."/>
            <person name="Kraemer L."/>
            <person name="Andreson R."/>
            <person name="Gutowska M.A."/>
            <person name="Wolf J."/>
            <person name="Bergner S.V."/>
            <person name="Schilhabel M.B."/>
            <person name="Klostermeier U.C."/>
            <person name="Beiko R.G."/>
            <person name="Rosenstiel P."/>
            <person name="Hippler M."/>
            <person name="Laroche J."/>
        </authorList>
    </citation>
    <scope>NUCLEOTIDE SEQUENCE [LARGE SCALE GENOMIC DNA]</scope>
    <source>
        <strain evidence="2 3">CCMP1005</strain>
    </source>
</reference>
<accession>K0S762</accession>
<gene>
    <name evidence="2" type="ORF">THAOC_18862</name>
</gene>
<dbReference type="Proteomes" id="UP000266841">
    <property type="component" value="Unassembled WGS sequence"/>
</dbReference>
<name>K0S762_THAOC</name>
<protein>
    <submittedName>
        <fullName evidence="2">Uncharacterized protein</fullName>
    </submittedName>
</protein>
<feature type="region of interest" description="Disordered" evidence="1">
    <location>
        <begin position="32"/>
        <end position="57"/>
    </location>
</feature>
<proteinExistence type="predicted"/>
<keyword evidence="3" id="KW-1185">Reference proteome</keyword>
<organism evidence="2 3">
    <name type="scientific">Thalassiosira oceanica</name>
    <name type="common">Marine diatom</name>
    <dbReference type="NCBI Taxonomy" id="159749"/>
    <lineage>
        <taxon>Eukaryota</taxon>
        <taxon>Sar</taxon>
        <taxon>Stramenopiles</taxon>
        <taxon>Ochrophyta</taxon>
        <taxon>Bacillariophyta</taxon>
        <taxon>Coscinodiscophyceae</taxon>
        <taxon>Thalassiosirophycidae</taxon>
        <taxon>Thalassiosirales</taxon>
        <taxon>Thalassiosiraceae</taxon>
        <taxon>Thalassiosira</taxon>
    </lineage>
</organism>
<evidence type="ECO:0000313" key="3">
    <source>
        <dbReference type="Proteomes" id="UP000266841"/>
    </source>
</evidence>
<comment type="caution">
    <text evidence="2">The sequence shown here is derived from an EMBL/GenBank/DDBJ whole genome shotgun (WGS) entry which is preliminary data.</text>
</comment>
<dbReference type="EMBL" id="AGNL01020743">
    <property type="protein sequence ID" value="EJK60729.1"/>
    <property type="molecule type" value="Genomic_DNA"/>
</dbReference>
<evidence type="ECO:0000256" key="1">
    <source>
        <dbReference type="SAM" id="MobiDB-lite"/>
    </source>
</evidence>
<sequence length="206" mass="22129">MCLRDKHKVQSTAKLACGGFERKIAPIRAAGADPRISPRAQRAHAPKPATHRSGAPIRNASPLIRAPIRHPCGRGGRKGPKPALGVLAEAEHVGASGRRTAGAALEDVFADPSSVNMRLMRAESSAGVSTAAAKFVRYFVFRVHLLGRSPRLTGRNNDQSIEDYVWRLCQAAANGLVPINCNDDMTPSSDSFRVVVRPAFIVLYSA</sequence>
<dbReference type="AlphaFoldDB" id="K0S762"/>